<evidence type="ECO:0000313" key="3">
    <source>
        <dbReference type="Proteomes" id="UP001168883"/>
    </source>
</evidence>
<protein>
    <submittedName>
        <fullName evidence="2">ImmA/IrrE family metallo-endopeptidase</fullName>
    </submittedName>
</protein>
<dbReference type="Proteomes" id="UP001168883">
    <property type="component" value="Unassembled WGS sequence"/>
</dbReference>
<dbReference type="Pfam" id="PF06114">
    <property type="entry name" value="Peptidase_M78"/>
    <property type="match status" value="1"/>
</dbReference>
<dbReference type="InterPro" id="IPR010359">
    <property type="entry name" value="IrrE_HExxH"/>
</dbReference>
<proteinExistence type="predicted"/>
<sequence>MLYEELLLEAEAKTIKVFEMDMPSTIKGLYSDNIVWINKNIPTRTEKACTLAEEIEHQQYSTGDILAQNDISNLKQEKYARSKAYEKLIPPSAFIAAHRLGIQNRHELAEHLGVTEEFLDNAIKRYQEKYGLGISLGFYTIIFEPLGVLEMFDFT</sequence>
<reference evidence="2" key="1">
    <citation type="submission" date="2023-07" db="EMBL/GenBank/DDBJ databases">
        <authorList>
            <person name="Aktuganov G."/>
            <person name="Boyko T."/>
            <person name="Delegan Y."/>
            <person name="Galimzianova N."/>
            <person name="Gilvanova E."/>
            <person name="Korobov V."/>
            <person name="Kuzmina L."/>
            <person name="Melentiev A."/>
            <person name="Milman P."/>
            <person name="Ryabova A."/>
            <person name="Stupak E."/>
            <person name="Yasakov T."/>
            <person name="Zharikova N."/>
            <person name="Zhurenko E."/>
        </authorList>
    </citation>
    <scope>NUCLEOTIDE SEQUENCE</scope>
    <source>
        <strain evidence="2">IB-739</strain>
    </source>
</reference>
<comment type="caution">
    <text evidence="2">The sequence shown here is derived from an EMBL/GenBank/DDBJ whole genome shotgun (WGS) entry which is preliminary data.</text>
</comment>
<keyword evidence="3" id="KW-1185">Reference proteome</keyword>
<name>A0ABT8VHE4_9BACL</name>
<dbReference type="EMBL" id="JAUMKJ010000040">
    <property type="protein sequence ID" value="MDO3680397.1"/>
    <property type="molecule type" value="Genomic_DNA"/>
</dbReference>
<gene>
    <name evidence="2" type="ORF">Q3C12_25645</name>
</gene>
<evidence type="ECO:0000259" key="1">
    <source>
        <dbReference type="Pfam" id="PF06114"/>
    </source>
</evidence>
<evidence type="ECO:0000313" key="2">
    <source>
        <dbReference type="EMBL" id="MDO3680397.1"/>
    </source>
</evidence>
<organism evidence="2 3">
    <name type="scientific">Paenibacillus ehimensis</name>
    <dbReference type="NCBI Taxonomy" id="79264"/>
    <lineage>
        <taxon>Bacteria</taxon>
        <taxon>Bacillati</taxon>
        <taxon>Bacillota</taxon>
        <taxon>Bacilli</taxon>
        <taxon>Bacillales</taxon>
        <taxon>Paenibacillaceae</taxon>
        <taxon>Paenibacillus</taxon>
    </lineage>
</organism>
<feature type="domain" description="IrrE N-terminal-like" evidence="1">
    <location>
        <begin position="10"/>
        <end position="123"/>
    </location>
</feature>
<accession>A0ABT8VHE4</accession>